<dbReference type="RefSeq" id="WP_119910958.1">
    <property type="nucleotide sequence ID" value="NZ_QZCH01000014.1"/>
</dbReference>
<feature type="domain" description="Flagellar assembly protein FliH/Type III secretion system HrpE" evidence="7">
    <location>
        <begin position="69"/>
        <end position="192"/>
    </location>
</feature>
<evidence type="ECO:0000256" key="3">
    <source>
        <dbReference type="ARBA" id="ARBA00022490"/>
    </source>
</evidence>
<keyword evidence="9" id="KW-1185">Reference proteome</keyword>
<accession>A0A418YDY6</accession>
<evidence type="ECO:0000259" key="7">
    <source>
        <dbReference type="Pfam" id="PF02108"/>
    </source>
</evidence>
<name>A0A418YDY6_9GAMM</name>
<evidence type="ECO:0000256" key="5">
    <source>
        <dbReference type="ARBA" id="ARBA00024335"/>
    </source>
</evidence>
<comment type="caution">
    <text evidence="8">The sequence shown here is derived from an EMBL/GenBank/DDBJ whole genome shotgun (WGS) entry which is preliminary data.</text>
</comment>
<dbReference type="GO" id="GO:0005829">
    <property type="term" value="C:cytosol"/>
    <property type="evidence" value="ECO:0007669"/>
    <property type="project" value="TreeGrafter"/>
</dbReference>
<dbReference type="InterPro" id="IPR012842">
    <property type="entry name" value="T3SS_SctL/SctL2"/>
</dbReference>
<reference evidence="8 9" key="2">
    <citation type="submission" date="2019-01" db="EMBL/GenBank/DDBJ databases">
        <title>Motilimonas pumilus sp. nov., isolated from the gut of sea cucumber (Apostichopus japonicus).</title>
        <authorList>
            <person name="Wang F.-Q."/>
            <person name="Ren L.-H."/>
            <person name="Lin Y.-W."/>
            <person name="Sun G.-H."/>
            <person name="Du Z.-J."/>
            <person name="Zhao J.-X."/>
            <person name="Liu X.-J."/>
            <person name="Liu L.-J."/>
        </authorList>
    </citation>
    <scope>NUCLEOTIDE SEQUENCE [LARGE SCALE GENOMIC DNA]</scope>
    <source>
        <strain evidence="8 9">PLHSC7-2</strain>
    </source>
</reference>
<dbReference type="PANTHER" id="PTHR34982">
    <property type="entry name" value="YOP PROTEINS TRANSLOCATION PROTEIN L"/>
    <property type="match status" value="1"/>
</dbReference>
<keyword evidence="2" id="KW-0813">Transport</keyword>
<evidence type="ECO:0000256" key="6">
    <source>
        <dbReference type="ARBA" id="ARBA00040494"/>
    </source>
</evidence>
<protein>
    <recommendedName>
        <fullName evidence="6">Type 3 secretion system stator protein</fullName>
    </recommendedName>
</protein>
<gene>
    <name evidence="8" type="ORF">D1Z90_11750</name>
</gene>
<dbReference type="PANTHER" id="PTHR34982:SF4">
    <property type="entry name" value="TYPE 3 SECRETION SYSTEM STATOR PROTEIN"/>
    <property type="match status" value="1"/>
</dbReference>
<evidence type="ECO:0000256" key="4">
    <source>
        <dbReference type="ARBA" id="ARBA00022927"/>
    </source>
</evidence>
<dbReference type="AlphaFoldDB" id="A0A418YDY6"/>
<dbReference type="OrthoDB" id="8221108at2"/>
<evidence type="ECO:0000256" key="1">
    <source>
        <dbReference type="ARBA" id="ARBA00004496"/>
    </source>
</evidence>
<dbReference type="NCBIfam" id="TIGR02499">
    <property type="entry name" value="HrpE_YscL_not"/>
    <property type="match status" value="1"/>
</dbReference>
<dbReference type="SUPFAM" id="SSF160527">
    <property type="entry name" value="V-type ATPase subunit E-like"/>
    <property type="match status" value="1"/>
</dbReference>
<evidence type="ECO:0000313" key="9">
    <source>
        <dbReference type="Proteomes" id="UP000283255"/>
    </source>
</evidence>
<keyword evidence="4" id="KW-0653">Protein transport</keyword>
<dbReference type="GO" id="GO:0030254">
    <property type="term" value="P:protein secretion by the type III secretion system"/>
    <property type="evidence" value="ECO:0007669"/>
    <property type="project" value="InterPro"/>
</dbReference>
<dbReference type="InterPro" id="IPR051472">
    <property type="entry name" value="T3SS_Stator/FliH"/>
</dbReference>
<sequence length="206" mass="23414">MYDFTEINTDKLQLSSHVKVLKAAEYNRYLQAQELVDAAEKKAADIIAKAEQTYQEQQALGYQEGLKQAQQLQSKIMLDILDKSRQYYKDSEQELAQLVCQAVRQLIGEFDDLALALKMTRQAMQSISNQRQVTLHVAPSQVDEVKQHLGQVMKQFPEISYAEVTPDDRVEIGGCLLETKVGVIDGTLENQLCVIEEAIHKQLRDE</sequence>
<proteinExistence type="inferred from homology"/>
<keyword evidence="3" id="KW-0963">Cytoplasm</keyword>
<organism evidence="8 9">
    <name type="scientific">Motilimonas pumila</name>
    <dbReference type="NCBI Taxonomy" id="2303987"/>
    <lineage>
        <taxon>Bacteria</taxon>
        <taxon>Pseudomonadati</taxon>
        <taxon>Pseudomonadota</taxon>
        <taxon>Gammaproteobacteria</taxon>
        <taxon>Alteromonadales</taxon>
        <taxon>Alteromonadales genera incertae sedis</taxon>
        <taxon>Motilimonas</taxon>
    </lineage>
</organism>
<dbReference type="Proteomes" id="UP000283255">
    <property type="component" value="Unassembled WGS sequence"/>
</dbReference>
<dbReference type="Pfam" id="PF02108">
    <property type="entry name" value="FliH"/>
    <property type="match status" value="1"/>
</dbReference>
<evidence type="ECO:0000256" key="2">
    <source>
        <dbReference type="ARBA" id="ARBA00022448"/>
    </source>
</evidence>
<comment type="similarity">
    <text evidence="5">Belongs to the SctL stator family.</text>
</comment>
<evidence type="ECO:0000313" key="8">
    <source>
        <dbReference type="EMBL" id="RJG42757.1"/>
    </source>
</evidence>
<dbReference type="NCBIfam" id="NF005392">
    <property type="entry name" value="PRK06937.1"/>
    <property type="match status" value="1"/>
</dbReference>
<reference evidence="8 9" key="1">
    <citation type="submission" date="2018-09" db="EMBL/GenBank/DDBJ databases">
        <authorList>
            <person name="Wang F."/>
        </authorList>
    </citation>
    <scope>NUCLEOTIDE SEQUENCE [LARGE SCALE GENOMIC DNA]</scope>
    <source>
        <strain evidence="8 9">PLHSC7-2</strain>
    </source>
</reference>
<dbReference type="EMBL" id="QZCH01000014">
    <property type="protein sequence ID" value="RJG42757.1"/>
    <property type="molecule type" value="Genomic_DNA"/>
</dbReference>
<comment type="subcellular location">
    <subcellularLocation>
        <location evidence="1">Cytoplasm</location>
    </subcellularLocation>
</comment>
<dbReference type="InterPro" id="IPR018035">
    <property type="entry name" value="Flagellar_FliH/T3SS_HrpE"/>
</dbReference>